<protein>
    <submittedName>
        <fullName evidence="1">Uncharacterized protein</fullName>
    </submittedName>
</protein>
<dbReference type="RefSeq" id="WP_100867106.1">
    <property type="nucleotide sequence ID" value="NZ_PHUF01000003.1"/>
</dbReference>
<sequence length="92" mass="10394">MAGRQRAVRAEFEARRDLSLMTAYFSGLLSQIDWKKAKIPDRFDRWRDQMTRPRAAASSSADRVAAFEALAAAGFDIKVTRRLRNPAPGQKP</sequence>
<evidence type="ECO:0000313" key="1">
    <source>
        <dbReference type="EMBL" id="PKB19659.1"/>
    </source>
</evidence>
<proteinExistence type="predicted"/>
<dbReference type="EMBL" id="PHUF01000003">
    <property type="protein sequence ID" value="PKB19659.1"/>
    <property type="molecule type" value="Genomic_DNA"/>
</dbReference>
<keyword evidence="2" id="KW-1185">Reference proteome</keyword>
<dbReference type="AlphaFoldDB" id="A0A2N0HL74"/>
<gene>
    <name evidence="1" type="ORF">B0I00_1899</name>
</gene>
<evidence type="ECO:0000313" key="2">
    <source>
        <dbReference type="Proteomes" id="UP000232587"/>
    </source>
</evidence>
<accession>A0A2N0HL74</accession>
<comment type="caution">
    <text evidence="1">The sequence shown here is derived from an EMBL/GenBank/DDBJ whole genome shotgun (WGS) entry which is preliminary data.</text>
</comment>
<organism evidence="1 2">
    <name type="scientific">Novosphingobium kunmingense</name>
    <dbReference type="NCBI Taxonomy" id="1211806"/>
    <lineage>
        <taxon>Bacteria</taxon>
        <taxon>Pseudomonadati</taxon>
        <taxon>Pseudomonadota</taxon>
        <taxon>Alphaproteobacteria</taxon>
        <taxon>Sphingomonadales</taxon>
        <taxon>Sphingomonadaceae</taxon>
        <taxon>Novosphingobium</taxon>
    </lineage>
</organism>
<reference evidence="1 2" key="1">
    <citation type="submission" date="2017-11" db="EMBL/GenBank/DDBJ databases">
        <title>Genomic Encyclopedia of Type Strains, Phase III (KMG-III): the genomes of soil and plant-associated and newly described type strains.</title>
        <authorList>
            <person name="Whitman W."/>
        </authorList>
    </citation>
    <scope>NUCLEOTIDE SEQUENCE [LARGE SCALE GENOMIC DNA]</scope>
    <source>
        <strain evidence="1 2">CGMCC 1.12274</strain>
    </source>
</reference>
<name>A0A2N0HL74_9SPHN</name>
<dbReference type="Proteomes" id="UP000232587">
    <property type="component" value="Unassembled WGS sequence"/>
</dbReference>